<dbReference type="SMART" id="SM00386">
    <property type="entry name" value="HAT"/>
    <property type="match status" value="4"/>
</dbReference>
<evidence type="ECO:0000256" key="3">
    <source>
        <dbReference type="ARBA" id="ARBA00023242"/>
    </source>
</evidence>
<feature type="compositionally biased region" description="Basic and acidic residues" evidence="4">
    <location>
        <begin position="797"/>
        <end position="809"/>
    </location>
</feature>
<dbReference type="SUPFAM" id="SSF48452">
    <property type="entry name" value="TPR-like"/>
    <property type="match status" value="2"/>
</dbReference>
<sequence length="978" mass="108548">MEIGTGKAVGGIATGGDGRPAVVVEKGHDRNDFTFKKSGDGGMVIQTADFYSDRKGDKQNLLLAKSDTYAMPSYRRWGDFIIGASTNWRIDHGASRKNRDLVITTRTTRDSSTTGLGIGKARYQDFKRLLQAPASITLERLQNEISSSDTNDFIGFALPSAPISLHADPIILNENADYTRKTASLNNKLRENPKDLQSWLDLVALQNDLVARQEGKRGGGGIRAAVYEKQQAIYERALKELPEDDMLLCGYMRVCQETWDTTALLTKWDRVLKTHGHSPTLWKQYLDFRQTSYSAFTVSSCLDTYESCIRAINLGSRSSMSVRQREDLLLHVFARACAMLAESGFVERAVGCWQAMIEFTCFVPRAFEGQTFAQRIGMFEEWWEGEAPRFGEVGARGWAGSLMGAGNAEGEGGGVEAAAGSIPPMPARANEENGGDVMAAFAAREAYSEFYGWIPRRGPVLGDDNSDKDEDEDDNDDDDDPYRTIVFDDVSTLMFAITLPESRARLIHSFFHFLSVPFDGGYVSSNAPFWQDAFLHSEFANPAAAARFWPVALLPPPDAQQQNLLTSSPDAQLAPTLTAKLESDPFSIPLKTYPQSATTTLAGQQPHTWFQKFTPADAELLQTRGYERAEFVRSAMRLLSNATCVGELVDFAPLLVAFEAAFSVKRAQKVGKSLLKDDRGNLVVWNAYAQLEVARGKHDEARKVYKAALTSCRSMPPAQRAANAPLLFRMLAYLEFEQGRRDAALHVLAAFALDEALPDDYDNADQPPSPTTLLRARNGFTQMINNALAQRSSNRAAAERRRESSKDKEEGEEEEGEEAFTHLVASAALTVYLAHGLDDARGVYDRVLESLLLLHQNHPTSPTSVFSPVEELLWMEQARLVRAHAVSGAAFVPATLRAVLERALERVPSNVALWALYGWNEARTKIEMRVRARVEGVLVKTPSHALRTFAIWAELHQRQTYNPHAVRSLFEDAIECPR</sequence>
<dbReference type="EMBL" id="JADGJQ010000023">
    <property type="protein sequence ID" value="KAJ3178948.1"/>
    <property type="molecule type" value="Genomic_DNA"/>
</dbReference>
<evidence type="ECO:0000313" key="6">
    <source>
        <dbReference type="Proteomes" id="UP001212152"/>
    </source>
</evidence>
<organism evidence="5 6">
    <name type="scientific">Geranomyces variabilis</name>
    <dbReference type="NCBI Taxonomy" id="109894"/>
    <lineage>
        <taxon>Eukaryota</taxon>
        <taxon>Fungi</taxon>
        <taxon>Fungi incertae sedis</taxon>
        <taxon>Chytridiomycota</taxon>
        <taxon>Chytridiomycota incertae sedis</taxon>
        <taxon>Chytridiomycetes</taxon>
        <taxon>Spizellomycetales</taxon>
        <taxon>Powellomycetaceae</taxon>
        <taxon>Geranomyces</taxon>
    </lineage>
</organism>
<name>A0AAD5TL46_9FUNG</name>
<dbReference type="GO" id="GO:1902369">
    <property type="term" value="P:negative regulation of RNA catabolic process"/>
    <property type="evidence" value="ECO:0007669"/>
    <property type="project" value="TreeGrafter"/>
</dbReference>
<dbReference type="Proteomes" id="UP001212152">
    <property type="component" value="Unassembled WGS sequence"/>
</dbReference>
<reference evidence="5" key="1">
    <citation type="submission" date="2020-05" db="EMBL/GenBank/DDBJ databases">
        <title>Phylogenomic resolution of chytrid fungi.</title>
        <authorList>
            <person name="Stajich J.E."/>
            <person name="Amses K."/>
            <person name="Simmons R."/>
            <person name="Seto K."/>
            <person name="Myers J."/>
            <person name="Bonds A."/>
            <person name="Quandt C.A."/>
            <person name="Barry K."/>
            <person name="Liu P."/>
            <person name="Grigoriev I."/>
            <person name="Longcore J.E."/>
            <person name="James T.Y."/>
        </authorList>
    </citation>
    <scope>NUCLEOTIDE SEQUENCE</scope>
    <source>
        <strain evidence="5">JEL0379</strain>
    </source>
</reference>
<proteinExistence type="inferred from homology"/>
<feature type="region of interest" description="Disordered" evidence="4">
    <location>
        <begin position="461"/>
        <end position="482"/>
    </location>
</feature>
<dbReference type="Pfam" id="PF08424">
    <property type="entry name" value="NRDE-2"/>
    <property type="match status" value="1"/>
</dbReference>
<feature type="compositionally biased region" description="Acidic residues" evidence="4">
    <location>
        <begin position="464"/>
        <end position="480"/>
    </location>
</feature>
<keyword evidence="3" id="KW-0539">Nucleus</keyword>
<gene>
    <name evidence="5" type="ORF">HDU87_003217</name>
</gene>
<evidence type="ECO:0000256" key="2">
    <source>
        <dbReference type="ARBA" id="ARBA00009265"/>
    </source>
</evidence>
<keyword evidence="6" id="KW-1185">Reference proteome</keyword>
<protein>
    <submittedName>
        <fullName evidence="5">Uncharacterized protein</fullName>
    </submittedName>
</protein>
<evidence type="ECO:0000256" key="1">
    <source>
        <dbReference type="ARBA" id="ARBA00004123"/>
    </source>
</evidence>
<dbReference type="InterPro" id="IPR013633">
    <property type="entry name" value="NRDE-2"/>
</dbReference>
<dbReference type="GO" id="GO:0006396">
    <property type="term" value="P:RNA processing"/>
    <property type="evidence" value="ECO:0007669"/>
    <property type="project" value="InterPro"/>
</dbReference>
<comment type="subcellular location">
    <subcellularLocation>
        <location evidence="1">Nucleus</location>
    </subcellularLocation>
</comment>
<dbReference type="AlphaFoldDB" id="A0AAD5TL46"/>
<evidence type="ECO:0000256" key="4">
    <source>
        <dbReference type="SAM" id="MobiDB-lite"/>
    </source>
</evidence>
<dbReference type="PANTHER" id="PTHR13471:SF0">
    <property type="entry name" value="NUCLEAR EXOSOME REGULATOR NRDE2"/>
    <property type="match status" value="1"/>
</dbReference>
<feature type="region of interest" description="Disordered" evidence="4">
    <location>
        <begin position="791"/>
        <end position="819"/>
    </location>
</feature>
<accession>A0AAD5TL46</accession>
<dbReference type="InterPro" id="IPR003107">
    <property type="entry name" value="HAT"/>
</dbReference>
<dbReference type="GO" id="GO:0071013">
    <property type="term" value="C:catalytic step 2 spliceosome"/>
    <property type="evidence" value="ECO:0007669"/>
    <property type="project" value="TreeGrafter"/>
</dbReference>
<dbReference type="Gene3D" id="1.25.40.10">
    <property type="entry name" value="Tetratricopeptide repeat domain"/>
    <property type="match status" value="3"/>
</dbReference>
<evidence type="ECO:0000313" key="5">
    <source>
        <dbReference type="EMBL" id="KAJ3178948.1"/>
    </source>
</evidence>
<dbReference type="InterPro" id="IPR011990">
    <property type="entry name" value="TPR-like_helical_dom_sf"/>
</dbReference>
<dbReference type="GO" id="GO:0031048">
    <property type="term" value="P:regulatory ncRNA-mediated heterochromatin formation"/>
    <property type="evidence" value="ECO:0007669"/>
    <property type="project" value="TreeGrafter"/>
</dbReference>
<comment type="similarity">
    <text evidence="2">Belongs to the NRDE2 family.</text>
</comment>
<dbReference type="PANTHER" id="PTHR13471">
    <property type="entry name" value="TETRATRICOPEPTIDE-LIKE HELICAL"/>
    <property type="match status" value="1"/>
</dbReference>
<comment type="caution">
    <text evidence="5">The sequence shown here is derived from an EMBL/GenBank/DDBJ whole genome shotgun (WGS) entry which is preliminary data.</text>
</comment>